<dbReference type="GO" id="GO:0016887">
    <property type="term" value="F:ATP hydrolysis activity"/>
    <property type="evidence" value="ECO:0007669"/>
    <property type="project" value="InterPro"/>
</dbReference>
<evidence type="ECO:0000256" key="2">
    <source>
        <dbReference type="ARBA" id="ARBA00022448"/>
    </source>
</evidence>
<dbReference type="RefSeq" id="WP_025225760.1">
    <property type="nucleotide sequence ID" value="NZ_CP007139.1"/>
</dbReference>
<comment type="similarity">
    <text evidence="1">Belongs to the ABC transporter superfamily.</text>
</comment>
<evidence type="ECO:0000256" key="4">
    <source>
        <dbReference type="ARBA" id="ARBA00022840"/>
    </source>
</evidence>
<sequence length="318" mass="34249">MSVVARIQNLVVQYGRFTALNGLTCDIPEGATGLLGPNGAGKTTLLKTLLGFVKPASGTGEVLGIDIRTGDRAIRQKIGLMPEQDCHIPGMSAVSFVAYAGELAGMPPEQALRRAHEVLEYCGLGEARYRNVETYSTGMKQRIKLAQALVHGPKLLLLDEPTNGLDPAGREDMLELVRSVSHGKGVNVLVSSHVLPDIERVCDRVIVIMGGQLRAAGTIKDLKRIEGHPVDVELREVSPEFVKTMRERGANVELLKFTTYRVQLPGLPEEVARNVIEGALKSRAQVRGLTLAERSLEEAFLDAVAPLPTPAPSLAPTA</sequence>
<dbReference type="InterPro" id="IPR027417">
    <property type="entry name" value="P-loop_NTPase"/>
</dbReference>
<dbReference type="eggNOG" id="COG1131">
    <property type="taxonomic scope" value="Bacteria"/>
</dbReference>
<proteinExistence type="inferred from homology"/>
<evidence type="ECO:0000313" key="6">
    <source>
        <dbReference type="EMBL" id="AIE85677.1"/>
    </source>
</evidence>
<evidence type="ECO:0000313" key="7">
    <source>
        <dbReference type="Proteomes" id="UP000027982"/>
    </source>
</evidence>
<evidence type="ECO:0000256" key="3">
    <source>
        <dbReference type="ARBA" id="ARBA00022741"/>
    </source>
</evidence>
<protein>
    <submittedName>
        <fullName evidence="6">ABC transporter-like protein</fullName>
    </submittedName>
</protein>
<dbReference type="InterPro" id="IPR003593">
    <property type="entry name" value="AAA+_ATPase"/>
</dbReference>
<dbReference type="HOGENOM" id="CLU_000604_1_2_0"/>
<dbReference type="SUPFAM" id="SSF52540">
    <property type="entry name" value="P-loop containing nucleoside triphosphate hydrolases"/>
    <property type="match status" value="1"/>
</dbReference>
<dbReference type="Gene3D" id="3.40.50.300">
    <property type="entry name" value="P-loop containing nucleotide triphosphate hydrolases"/>
    <property type="match status" value="1"/>
</dbReference>
<keyword evidence="4" id="KW-0067">ATP-binding</keyword>
<dbReference type="PANTHER" id="PTHR43335">
    <property type="entry name" value="ABC TRANSPORTER, ATP-BINDING PROTEIN"/>
    <property type="match status" value="1"/>
</dbReference>
<dbReference type="STRING" id="661478.OP10G_2309"/>
<gene>
    <name evidence="6" type="ORF">OP10G_2309</name>
</gene>
<reference evidence="6 7" key="1">
    <citation type="journal article" date="2014" name="PLoS ONE">
        <title>The first complete genome sequence of the class fimbriimonadia in the phylum armatimonadetes.</title>
        <authorList>
            <person name="Hu Z.Y."/>
            <person name="Wang Y.Z."/>
            <person name="Im W.T."/>
            <person name="Wang S.Y."/>
            <person name="Zhao G.P."/>
            <person name="Zheng H.J."/>
            <person name="Quan Z.X."/>
        </authorList>
    </citation>
    <scope>NUCLEOTIDE SEQUENCE [LARGE SCALE GENOMIC DNA]</scope>
    <source>
        <strain evidence="6">Gsoil 348</strain>
    </source>
</reference>
<evidence type="ECO:0000256" key="1">
    <source>
        <dbReference type="ARBA" id="ARBA00005417"/>
    </source>
</evidence>
<dbReference type="AlphaFoldDB" id="A0A068NQN3"/>
<dbReference type="EMBL" id="CP007139">
    <property type="protein sequence ID" value="AIE85677.1"/>
    <property type="molecule type" value="Genomic_DNA"/>
</dbReference>
<keyword evidence="7" id="KW-1185">Reference proteome</keyword>
<dbReference type="CDD" id="cd03230">
    <property type="entry name" value="ABC_DR_subfamily_A"/>
    <property type="match status" value="1"/>
</dbReference>
<dbReference type="KEGG" id="fgi:OP10G_2309"/>
<accession>A0A068NQN3</accession>
<keyword evidence="2" id="KW-0813">Transport</keyword>
<name>A0A068NQN3_FIMGI</name>
<feature type="domain" description="ABC transporter" evidence="5">
    <location>
        <begin position="5"/>
        <end position="235"/>
    </location>
</feature>
<dbReference type="PROSITE" id="PS50893">
    <property type="entry name" value="ABC_TRANSPORTER_2"/>
    <property type="match status" value="1"/>
</dbReference>
<dbReference type="PANTHER" id="PTHR43335:SF2">
    <property type="entry name" value="ABC TRANSPORTER, ATP-BINDING PROTEIN"/>
    <property type="match status" value="1"/>
</dbReference>
<dbReference type="SMART" id="SM00382">
    <property type="entry name" value="AAA"/>
    <property type="match status" value="1"/>
</dbReference>
<dbReference type="GO" id="GO:0005524">
    <property type="term" value="F:ATP binding"/>
    <property type="evidence" value="ECO:0007669"/>
    <property type="project" value="UniProtKB-KW"/>
</dbReference>
<dbReference type="Pfam" id="PF00005">
    <property type="entry name" value="ABC_tran"/>
    <property type="match status" value="1"/>
</dbReference>
<organism evidence="6 7">
    <name type="scientific">Fimbriimonas ginsengisoli Gsoil 348</name>
    <dbReference type="NCBI Taxonomy" id="661478"/>
    <lineage>
        <taxon>Bacteria</taxon>
        <taxon>Bacillati</taxon>
        <taxon>Armatimonadota</taxon>
        <taxon>Fimbriimonadia</taxon>
        <taxon>Fimbriimonadales</taxon>
        <taxon>Fimbriimonadaceae</taxon>
        <taxon>Fimbriimonas</taxon>
    </lineage>
</organism>
<dbReference type="OrthoDB" id="9804819at2"/>
<evidence type="ECO:0000259" key="5">
    <source>
        <dbReference type="PROSITE" id="PS50893"/>
    </source>
</evidence>
<keyword evidence="3" id="KW-0547">Nucleotide-binding</keyword>
<dbReference type="InterPro" id="IPR003439">
    <property type="entry name" value="ABC_transporter-like_ATP-bd"/>
</dbReference>
<dbReference type="Proteomes" id="UP000027982">
    <property type="component" value="Chromosome"/>
</dbReference>